<dbReference type="InterPro" id="IPR006158">
    <property type="entry name" value="Cobalamin-bd"/>
</dbReference>
<dbReference type="GO" id="GO:0031419">
    <property type="term" value="F:cobalamin binding"/>
    <property type="evidence" value="ECO:0007669"/>
    <property type="project" value="InterPro"/>
</dbReference>
<organism evidence="7 8">
    <name type="scientific">Kribbella antibiotica</name>
    <dbReference type="NCBI Taxonomy" id="190195"/>
    <lineage>
        <taxon>Bacteria</taxon>
        <taxon>Bacillati</taxon>
        <taxon>Actinomycetota</taxon>
        <taxon>Actinomycetes</taxon>
        <taxon>Propionibacteriales</taxon>
        <taxon>Kribbellaceae</taxon>
        <taxon>Kribbella</taxon>
    </lineage>
</organism>
<proteinExistence type="predicted"/>
<keyword evidence="3" id="KW-0479">Metal-binding</keyword>
<dbReference type="SUPFAM" id="SSF102114">
    <property type="entry name" value="Radical SAM enzymes"/>
    <property type="match status" value="1"/>
</dbReference>
<comment type="cofactor">
    <cofactor evidence="1">
        <name>[4Fe-4S] cluster</name>
        <dbReference type="ChEBI" id="CHEBI:49883"/>
    </cofactor>
</comment>
<dbReference type="PANTHER" id="PTHR43409:SF7">
    <property type="entry name" value="BLL1977 PROTEIN"/>
    <property type="match status" value="1"/>
</dbReference>
<evidence type="ECO:0000313" key="8">
    <source>
        <dbReference type="Proteomes" id="UP000295124"/>
    </source>
</evidence>
<evidence type="ECO:0000256" key="2">
    <source>
        <dbReference type="ARBA" id="ARBA00022691"/>
    </source>
</evidence>
<evidence type="ECO:0000256" key="4">
    <source>
        <dbReference type="ARBA" id="ARBA00023004"/>
    </source>
</evidence>
<dbReference type="GO" id="GO:0005829">
    <property type="term" value="C:cytosol"/>
    <property type="evidence" value="ECO:0007669"/>
    <property type="project" value="TreeGrafter"/>
</dbReference>
<dbReference type="PANTHER" id="PTHR43409">
    <property type="entry name" value="ANAEROBIC MAGNESIUM-PROTOPORPHYRIN IX MONOMETHYL ESTER CYCLASE-RELATED"/>
    <property type="match status" value="1"/>
</dbReference>
<dbReference type="PROSITE" id="PS51332">
    <property type="entry name" value="B12_BINDING"/>
    <property type="match status" value="1"/>
</dbReference>
<dbReference type="SFLD" id="SFLDS00029">
    <property type="entry name" value="Radical_SAM"/>
    <property type="match status" value="1"/>
</dbReference>
<accession>A0A4R4ZJX1</accession>
<keyword evidence="8" id="KW-1185">Reference proteome</keyword>
<dbReference type="GO" id="GO:0051536">
    <property type="term" value="F:iron-sulfur cluster binding"/>
    <property type="evidence" value="ECO:0007669"/>
    <property type="project" value="UniProtKB-KW"/>
</dbReference>
<dbReference type="InterPro" id="IPR006638">
    <property type="entry name" value="Elp3/MiaA/NifB-like_rSAM"/>
</dbReference>
<gene>
    <name evidence="7" type="ORF">E1263_19645</name>
</gene>
<dbReference type="Pfam" id="PF02310">
    <property type="entry name" value="B12-binding"/>
    <property type="match status" value="1"/>
</dbReference>
<protein>
    <submittedName>
        <fullName evidence="7">RiPP maturation radical SAM protein 1</fullName>
    </submittedName>
</protein>
<dbReference type="CDD" id="cd01335">
    <property type="entry name" value="Radical_SAM"/>
    <property type="match status" value="1"/>
</dbReference>
<dbReference type="SMART" id="SM00729">
    <property type="entry name" value="Elp3"/>
    <property type="match status" value="1"/>
</dbReference>
<dbReference type="AlphaFoldDB" id="A0A4R4ZJX1"/>
<dbReference type="SFLD" id="SFLDG01082">
    <property type="entry name" value="B12-binding_domain_containing"/>
    <property type="match status" value="1"/>
</dbReference>
<dbReference type="GO" id="GO:0003824">
    <property type="term" value="F:catalytic activity"/>
    <property type="evidence" value="ECO:0007669"/>
    <property type="project" value="InterPro"/>
</dbReference>
<dbReference type="Gene3D" id="3.80.30.20">
    <property type="entry name" value="tm_1862 like domain"/>
    <property type="match status" value="1"/>
</dbReference>
<dbReference type="OrthoDB" id="9801424at2"/>
<dbReference type="InterPro" id="IPR023404">
    <property type="entry name" value="rSAM_horseshoe"/>
</dbReference>
<dbReference type="NCBIfam" id="TIGR03975">
    <property type="entry name" value="rSAM_ocin_1"/>
    <property type="match status" value="1"/>
</dbReference>
<dbReference type="Proteomes" id="UP000295124">
    <property type="component" value="Unassembled WGS sequence"/>
</dbReference>
<keyword evidence="2" id="KW-0949">S-adenosyl-L-methionine</keyword>
<evidence type="ECO:0000256" key="1">
    <source>
        <dbReference type="ARBA" id="ARBA00001966"/>
    </source>
</evidence>
<dbReference type="InterPro" id="IPR007197">
    <property type="entry name" value="rSAM"/>
</dbReference>
<evidence type="ECO:0000259" key="6">
    <source>
        <dbReference type="PROSITE" id="PS51332"/>
    </source>
</evidence>
<comment type="caution">
    <text evidence="7">The sequence shown here is derived from an EMBL/GenBank/DDBJ whole genome shotgun (WGS) entry which is preliminary data.</text>
</comment>
<evidence type="ECO:0000256" key="3">
    <source>
        <dbReference type="ARBA" id="ARBA00022723"/>
    </source>
</evidence>
<sequence>MKVTLVNMPWALIDSPSLAVGILHNLAAGVPGCEVDVIHANLELVDWMSQRSPFTLAGYQQHSVETYFLGHGDWVFSSALSTDVRGRPAEFTHHFKDSLTAEQLALTLRLHELAPEFIDHVADLILATDPDVVGFTSTFQQNTAALAAAQRVKQLRPEVVTVLGGANCEGAQGAAIHRNFRCMDFVVRGEGESVFPRLLEGLRSGCTHFEDLEGVCWWDAEGASVPNPTNASPIPPNSIVPPNYDSYFARLATSVARRWVEPKLVVESARGCWWGEKHHCTFCGLNGSLMKFRSKDPDTFYEEIIGLAGRHRVLDMFVVDNILDMGYLKSVIPRLVDSGYDLRLMWEIKSNLRLDQLRSLVRAGVTHVQPGIESLNSNVLSLMDKGVRGCQNVRLLRDAESAGLTVSWNYLYGFPGERDVDYQDVIAQLPALHHLPPSEAGRVVLERFSPYFDRPELGFVERRPRPQYAMTYDLPPEELEDLAYLFETPKQGIGDELAESLDRAVTQWRDAYLESRLTYTDLGHQIVLISRRSEFSWSAKELTTRAELGMFRLLQQPRTVRFLHSELAGVVTSPDALDDLLTEWRGLGLLFFDGEQLVQVAVEEANQNLLRIKSWTTRQKPNRAIRETGAPV</sequence>
<dbReference type="SFLD" id="SFLDF00324">
    <property type="entry name" value="bacteriocin_maturation"/>
    <property type="match status" value="1"/>
</dbReference>
<feature type="domain" description="B12-binding" evidence="6">
    <location>
        <begin position="118"/>
        <end position="209"/>
    </location>
</feature>
<dbReference type="Gene3D" id="3.40.50.280">
    <property type="entry name" value="Cobalamin-binding domain"/>
    <property type="match status" value="1"/>
</dbReference>
<keyword evidence="5" id="KW-0411">Iron-sulfur</keyword>
<dbReference type="Pfam" id="PF04055">
    <property type="entry name" value="Radical_SAM"/>
    <property type="match status" value="1"/>
</dbReference>
<dbReference type="InterPro" id="IPR051198">
    <property type="entry name" value="BchE-like"/>
</dbReference>
<keyword evidence="4" id="KW-0408">Iron</keyword>
<reference evidence="7 8" key="1">
    <citation type="submission" date="2019-03" db="EMBL/GenBank/DDBJ databases">
        <title>Draft genome sequences of novel Actinobacteria.</title>
        <authorList>
            <person name="Sahin N."/>
            <person name="Ay H."/>
            <person name="Saygin H."/>
        </authorList>
    </citation>
    <scope>NUCLEOTIDE SEQUENCE [LARGE SCALE GENOMIC DNA]</scope>
    <source>
        <strain evidence="7 8">JCM 13523</strain>
    </source>
</reference>
<name>A0A4R4ZJX1_9ACTN</name>
<evidence type="ECO:0000256" key="5">
    <source>
        <dbReference type="ARBA" id="ARBA00023014"/>
    </source>
</evidence>
<dbReference type="GO" id="GO:0046872">
    <property type="term" value="F:metal ion binding"/>
    <property type="evidence" value="ECO:0007669"/>
    <property type="project" value="UniProtKB-KW"/>
</dbReference>
<dbReference type="InterPro" id="IPR023984">
    <property type="entry name" value="rSAM_ocin_1"/>
</dbReference>
<dbReference type="InterPro" id="IPR058240">
    <property type="entry name" value="rSAM_sf"/>
</dbReference>
<dbReference type="EMBL" id="SMKX01000054">
    <property type="protein sequence ID" value="TDD58336.1"/>
    <property type="molecule type" value="Genomic_DNA"/>
</dbReference>
<dbReference type="RefSeq" id="WP_132169386.1">
    <property type="nucleotide sequence ID" value="NZ_SMKX01000054.1"/>
</dbReference>
<evidence type="ECO:0000313" key="7">
    <source>
        <dbReference type="EMBL" id="TDD58336.1"/>
    </source>
</evidence>